<evidence type="ECO:0000313" key="7">
    <source>
        <dbReference type="Proteomes" id="UP001497480"/>
    </source>
</evidence>
<organism evidence="6 7">
    <name type="scientific">Lupinus luteus</name>
    <name type="common">European yellow lupine</name>
    <dbReference type="NCBI Taxonomy" id="3873"/>
    <lineage>
        <taxon>Eukaryota</taxon>
        <taxon>Viridiplantae</taxon>
        <taxon>Streptophyta</taxon>
        <taxon>Embryophyta</taxon>
        <taxon>Tracheophyta</taxon>
        <taxon>Spermatophyta</taxon>
        <taxon>Magnoliopsida</taxon>
        <taxon>eudicotyledons</taxon>
        <taxon>Gunneridae</taxon>
        <taxon>Pentapetalae</taxon>
        <taxon>rosids</taxon>
        <taxon>fabids</taxon>
        <taxon>Fabales</taxon>
        <taxon>Fabaceae</taxon>
        <taxon>Papilionoideae</taxon>
        <taxon>50 kb inversion clade</taxon>
        <taxon>genistoids sensu lato</taxon>
        <taxon>core genistoids</taxon>
        <taxon>Genisteae</taxon>
        <taxon>Lupinus</taxon>
    </lineage>
</organism>
<dbReference type="EMBL" id="CAXHTB010000022">
    <property type="protein sequence ID" value="CAL0330012.1"/>
    <property type="molecule type" value="Genomic_DNA"/>
</dbReference>
<comment type="subcellular location">
    <subcellularLocation>
        <location evidence="1 3">Nucleus</location>
    </subcellularLocation>
</comment>
<dbReference type="InterPro" id="IPR044790">
    <property type="entry name" value="MD26C-like"/>
</dbReference>
<comment type="caution">
    <text evidence="6">The sequence shown here is derived from an EMBL/GenBank/DDBJ whole genome shotgun (WGS) entry which is preliminary data.</text>
</comment>
<dbReference type="GO" id="GO:0005634">
    <property type="term" value="C:nucleus"/>
    <property type="evidence" value="ECO:0007669"/>
    <property type="project" value="UniProtKB-SubCell"/>
</dbReference>
<dbReference type="PROSITE" id="PS51319">
    <property type="entry name" value="TFIIS_N"/>
    <property type="match status" value="1"/>
</dbReference>
<protein>
    <recommendedName>
        <fullName evidence="5">TFIIS N-terminal domain-containing protein</fullName>
    </recommendedName>
</protein>
<dbReference type="PANTHER" id="PTHR47210">
    <property type="entry name" value="MEDIATOR OF RNA POLYMERASE II TRANSCRIPTION SUBUNIT 26C-RELATED"/>
    <property type="match status" value="1"/>
</dbReference>
<reference evidence="6 7" key="1">
    <citation type="submission" date="2024-03" db="EMBL/GenBank/DDBJ databases">
        <authorList>
            <person name="Martinez-Hernandez J."/>
        </authorList>
    </citation>
    <scope>NUCLEOTIDE SEQUENCE [LARGE SCALE GENOMIC DNA]</scope>
</reference>
<evidence type="ECO:0000256" key="3">
    <source>
        <dbReference type="PROSITE-ProRule" id="PRU00649"/>
    </source>
</evidence>
<feature type="region of interest" description="Disordered" evidence="4">
    <location>
        <begin position="232"/>
        <end position="254"/>
    </location>
</feature>
<accession>A0AAV1Y836</accession>
<keyword evidence="7" id="KW-1185">Reference proteome</keyword>
<gene>
    <name evidence="6" type="ORF">LLUT_LOCUS31072</name>
</gene>
<feature type="domain" description="TFIIS N-terminal" evidence="5">
    <location>
        <begin position="92"/>
        <end position="166"/>
    </location>
</feature>
<dbReference type="AlphaFoldDB" id="A0AAV1Y836"/>
<keyword evidence="2 3" id="KW-0539">Nucleus</keyword>
<evidence type="ECO:0000259" key="5">
    <source>
        <dbReference type="PROSITE" id="PS51319"/>
    </source>
</evidence>
<name>A0AAV1Y836_LUPLU</name>
<evidence type="ECO:0000256" key="4">
    <source>
        <dbReference type="SAM" id="MobiDB-lite"/>
    </source>
</evidence>
<dbReference type="CDD" id="cd00183">
    <property type="entry name" value="TFIIS_I"/>
    <property type="match status" value="1"/>
</dbReference>
<dbReference type="Proteomes" id="UP001497480">
    <property type="component" value="Unassembled WGS sequence"/>
</dbReference>
<dbReference type="InterPro" id="IPR003617">
    <property type="entry name" value="TFIIS/CRSP70_N_sub"/>
</dbReference>
<evidence type="ECO:0000256" key="2">
    <source>
        <dbReference type="ARBA" id="ARBA00023242"/>
    </source>
</evidence>
<dbReference type="InterPro" id="IPR017923">
    <property type="entry name" value="TFIIS_N"/>
</dbReference>
<sequence length="310" mass="35435">MDLDHDRSIVESASVDVWTLIDAALVVASIDYADEFKRRREGIVERIYTTMSSSPPCRNRVANNNAEIEKHVEEELNPRGGLFNDEKKKKNKNILEIKQQLEYTDQSEETLVELLHNLDDIDVTFQALKDTNIGRHVSKLGKHSSNDIRRLAKLLIRKWKGVVDEWVKLGEAVTNVMASDEESCQQKTPQNDHQQSLAFVCSTNPPNGNSGSDVELKSKSISYKVALPKSAAPAPLSLPTSTPQNRQRESKLDSERFAYARKRLQENYKEIANAKKQKMIQVMELHELPKPNNKNVFFAKKQQRLHGRYR</sequence>
<dbReference type="Gene3D" id="1.20.930.10">
    <property type="entry name" value="Conserved domain common to transcription factors TFIIS, elongin A, CRSP70"/>
    <property type="match status" value="1"/>
</dbReference>
<evidence type="ECO:0000313" key="6">
    <source>
        <dbReference type="EMBL" id="CAL0330012.1"/>
    </source>
</evidence>
<dbReference type="PANTHER" id="PTHR47210:SF1">
    <property type="entry name" value="MEDIATOR OF RNA POLYMERASE II TRANSCRIPTION SUBUNIT 26C-RELATED"/>
    <property type="match status" value="1"/>
</dbReference>
<dbReference type="Pfam" id="PF08711">
    <property type="entry name" value="Med26"/>
    <property type="match status" value="1"/>
</dbReference>
<dbReference type="InterPro" id="IPR035441">
    <property type="entry name" value="TFIIS/LEDGF_dom_sf"/>
</dbReference>
<feature type="compositionally biased region" description="Low complexity" evidence="4">
    <location>
        <begin position="232"/>
        <end position="243"/>
    </location>
</feature>
<dbReference type="SMART" id="SM00509">
    <property type="entry name" value="TFS2N"/>
    <property type="match status" value="1"/>
</dbReference>
<evidence type="ECO:0000256" key="1">
    <source>
        <dbReference type="ARBA" id="ARBA00004123"/>
    </source>
</evidence>
<dbReference type="SUPFAM" id="SSF47676">
    <property type="entry name" value="Conserved domain common to transcription factors TFIIS, elongin A, CRSP70"/>
    <property type="match status" value="1"/>
</dbReference>
<proteinExistence type="predicted"/>